<keyword evidence="5" id="KW-0808">Transferase</keyword>
<dbReference type="PANTHER" id="PTHR43309:SF4">
    <property type="entry name" value="CARBOXYLTRANSFERASE DOMAIN-CONTAINING PROTEIN"/>
    <property type="match status" value="1"/>
</dbReference>
<dbReference type="PANTHER" id="PTHR43309">
    <property type="entry name" value="5-OXOPROLINASE SUBUNIT C"/>
    <property type="match status" value="1"/>
</dbReference>
<dbReference type="EMBL" id="VMRX01000035">
    <property type="protein sequence ID" value="TVT31997.1"/>
    <property type="molecule type" value="Genomic_DNA"/>
</dbReference>
<evidence type="ECO:0000256" key="2">
    <source>
        <dbReference type="ARBA" id="ARBA00022801"/>
    </source>
</evidence>
<dbReference type="RefSeq" id="WP_273134191.1">
    <property type="nucleotide sequence ID" value="NZ_VMRX01000035.1"/>
</dbReference>
<evidence type="ECO:0000313" key="6">
    <source>
        <dbReference type="Proteomes" id="UP000319142"/>
    </source>
</evidence>
<dbReference type="Proteomes" id="UP000319142">
    <property type="component" value="Unassembled WGS sequence"/>
</dbReference>
<feature type="domain" description="Carboxyltransferase" evidence="4">
    <location>
        <begin position="28"/>
        <end position="307"/>
    </location>
</feature>
<sequence length="317" mass="34103">MSTQPGLTFTKPGFLSLLQDGGRRGVMHLGLATGGAMDRNAWAWANRLLDNPFGTPALEITFGGVEFTSHLATQIAITGAEVQCRVNGESRPLWSVINIQAGDRIALSAPKVGIRSYLAVLGGFQVAPGLGNSCATFTREGLGGLNQDGRPLQEGDHLPCHAGSAGVLNRKVSERWRPDYKEELVLSVIPCAQVDRFPASVLDTFFNNPYTLTRQTDRMGARLKGPALEPLGERLISEGTSLGAIQVPADGQPIVLLNDRQTIGGYPKLGAVTPRSLDALAQRTPGTTLRFRPVTLHEAQIQERQFLSFFTATGSRC</sequence>
<dbReference type="InterPro" id="IPR052708">
    <property type="entry name" value="PxpC"/>
</dbReference>
<dbReference type="GO" id="GO:0016787">
    <property type="term" value="F:hydrolase activity"/>
    <property type="evidence" value="ECO:0007669"/>
    <property type="project" value="UniProtKB-KW"/>
</dbReference>
<dbReference type="InterPro" id="IPR029000">
    <property type="entry name" value="Cyclophilin-like_dom_sf"/>
</dbReference>
<dbReference type="InterPro" id="IPR003778">
    <property type="entry name" value="CT_A_B"/>
</dbReference>
<evidence type="ECO:0000259" key="4">
    <source>
        <dbReference type="SMART" id="SM00797"/>
    </source>
</evidence>
<comment type="caution">
    <text evidence="5">The sequence shown here is derived from an EMBL/GenBank/DDBJ whole genome shotgun (WGS) entry which is preliminary data.</text>
</comment>
<proteinExistence type="predicted"/>
<evidence type="ECO:0000256" key="1">
    <source>
        <dbReference type="ARBA" id="ARBA00022741"/>
    </source>
</evidence>
<dbReference type="GO" id="GO:0016740">
    <property type="term" value="F:transferase activity"/>
    <property type="evidence" value="ECO:0007669"/>
    <property type="project" value="UniProtKB-KW"/>
</dbReference>
<name>A0A558B659_9GAMM</name>
<keyword evidence="3" id="KW-0067">ATP-binding</keyword>
<accession>A0A558B659</accession>
<organism evidence="5 6">
    <name type="scientific">Marinobacter vinifirmus</name>
    <dbReference type="NCBI Taxonomy" id="355591"/>
    <lineage>
        <taxon>Bacteria</taxon>
        <taxon>Pseudomonadati</taxon>
        <taxon>Pseudomonadota</taxon>
        <taxon>Gammaproteobacteria</taxon>
        <taxon>Pseudomonadales</taxon>
        <taxon>Marinobacteraceae</taxon>
        <taxon>Marinobacter</taxon>
    </lineage>
</organism>
<dbReference type="SUPFAM" id="SSF50891">
    <property type="entry name" value="Cyclophilin-like"/>
    <property type="match status" value="1"/>
</dbReference>
<evidence type="ECO:0000313" key="5">
    <source>
        <dbReference type="EMBL" id="TVT31997.1"/>
    </source>
</evidence>
<dbReference type="AlphaFoldDB" id="A0A558B659"/>
<protein>
    <submittedName>
        <fullName evidence="5">Biotin-dependent carboxyltransferase</fullName>
    </submittedName>
</protein>
<dbReference type="GO" id="GO:0005524">
    <property type="term" value="F:ATP binding"/>
    <property type="evidence" value="ECO:0007669"/>
    <property type="project" value="UniProtKB-KW"/>
</dbReference>
<evidence type="ECO:0000256" key="3">
    <source>
        <dbReference type="ARBA" id="ARBA00022840"/>
    </source>
</evidence>
<dbReference type="NCBIfam" id="TIGR00724">
    <property type="entry name" value="urea_amlyse_rel"/>
    <property type="match status" value="1"/>
</dbReference>
<dbReference type="Gene3D" id="2.40.100.10">
    <property type="entry name" value="Cyclophilin-like"/>
    <property type="match status" value="1"/>
</dbReference>
<reference evidence="5 6" key="1">
    <citation type="submission" date="2019-07" db="EMBL/GenBank/DDBJ databases">
        <title>The pathways for chlorine oxyanion respiration interact through the shared metabolite chlorate.</title>
        <authorList>
            <person name="Barnum T.P."/>
            <person name="Cheng Y."/>
            <person name="Hill K.A."/>
            <person name="Lucas L.N."/>
            <person name="Carlson H.K."/>
            <person name="Coates J.D."/>
        </authorList>
    </citation>
    <scope>NUCLEOTIDE SEQUENCE [LARGE SCALE GENOMIC DNA]</scope>
    <source>
        <strain evidence="5">UCB</strain>
    </source>
</reference>
<dbReference type="Pfam" id="PF02626">
    <property type="entry name" value="CT_A_B"/>
    <property type="match status" value="1"/>
</dbReference>
<dbReference type="SMART" id="SM00797">
    <property type="entry name" value="AHS2"/>
    <property type="match status" value="1"/>
</dbReference>
<keyword evidence="2" id="KW-0378">Hydrolase</keyword>
<keyword evidence="1" id="KW-0547">Nucleotide-binding</keyword>
<gene>
    <name evidence="5" type="ORF">FHK81_13370</name>
</gene>